<sequence length="95" mass="11088">MRPRAAWMTDSDDTLLEFLSEYELALSPRVIEYNLNTRHKSSISYSTVNRRLKLLREAELVEKEYEEGGFYAITNRGHAYLKGELDADELEQSDQ</sequence>
<evidence type="ECO:0000313" key="3">
    <source>
        <dbReference type="Proteomes" id="UP000219689"/>
    </source>
</evidence>
<protein>
    <submittedName>
        <fullName evidence="2">Phage repressor protein</fullName>
    </submittedName>
</protein>
<proteinExistence type="predicted"/>
<dbReference type="EMBL" id="NXNI01000001">
    <property type="protein sequence ID" value="PCR91249.1"/>
    <property type="molecule type" value="Genomic_DNA"/>
</dbReference>
<dbReference type="InterPro" id="IPR036388">
    <property type="entry name" value="WH-like_DNA-bd_sf"/>
</dbReference>
<name>A0A2A5QWX5_9EURY</name>
<accession>A0A2A5QWX5</accession>
<gene>
    <name evidence="2" type="ORF">CP557_12370</name>
</gene>
<evidence type="ECO:0000313" key="2">
    <source>
        <dbReference type="EMBL" id="PCR91249.1"/>
    </source>
</evidence>
<dbReference type="Proteomes" id="UP000219689">
    <property type="component" value="Unassembled WGS sequence"/>
</dbReference>
<dbReference type="Pfam" id="PF08461">
    <property type="entry name" value="WHD_RNase_R"/>
    <property type="match status" value="1"/>
</dbReference>
<dbReference type="AlphaFoldDB" id="A0A2A5QWX5"/>
<organism evidence="2 3">
    <name type="scientific">Natrinema ejinorense</name>
    <dbReference type="NCBI Taxonomy" id="373386"/>
    <lineage>
        <taxon>Archaea</taxon>
        <taxon>Methanobacteriati</taxon>
        <taxon>Methanobacteriota</taxon>
        <taxon>Stenosarchaea group</taxon>
        <taxon>Halobacteria</taxon>
        <taxon>Halobacteriales</taxon>
        <taxon>Natrialbaceae</taxon>
        <taxon>Natrinema</taxon>
    </lineage>
</organism>
<dbReference type="OrthoDB" id="285635at2157"/>
<reference evidence="2 3" key="1">
    <citation type="submission" date="2017-09" db="EMBL/GenBank/DDBJ databases">
        <title>Genome sequences of Natrinema ejinorence JCM 13890T.</title>
        <authorList>
            <person name="Roh S.W."/>
            <person name="Kim Y.B."/>
            <person name="Kim J.Y."/>
        </authorList>
    </citation>
    <scope>NUCLEOTIDE SEQUENCE [LARGE SCALE GENOMIC DNA]</scope>
    <source>
        <strain evidence="2 3">JCM 13890</strain>
    </source>
</reference>
<dbReference type="InterPro" id="IPR036390">
    <property type="entry name" value="WH_DNA-bd_sf"/>
</dbReference>
<dbReference type="Gene3D" id="1.10.10.10">
    <property type="entry name" value="Winged helix-like DNA-binding domain superfamily/Winged helix DNA-binding domain"/>
    <property type="match status" value="1"/>
</dbReference>
<dbReference type="InterPro" id="IPR013668">
    <property type="entry name" value="RNase_R_HTH_12"/>
</dbReference>
<comment type="caution">
    <text evidence="2">The sequence shown here is derived from an EMBL/GenBank/DDBJ whole genome shotgun (WGS) entry which is preliminary data.</text>
</comment>
<feature type="domain" description="Ribonuclease R winged-helix" evidence="1">
    <location>
        <begin position="15"/>
        <end position="78"/>
    </location>
</feature>
<evidence type="ECO:0000259" key="1">
    <source>
        <dbReference type="Pfam" id="PF08461"/>
    </source>
</evidence>
<keyword evidence="3" id="KW-1185">Reference proteome</keyword>
<dbReference type="SUPFAM" id="SSF46785">
    <property type="entry name" value="Winged helix' DNA-binding domain"/>
    <property type="match status" value="1"/>
</dbReference>